<evidence type="ECO:0000313" key="2">
    <source>
        <dbReference type="Proteomes" id="UP001221150"/>
    </source>
</evidence>
<name>A0ABT6A7T9_9ACTN</name>
<organism evidence="1 2">
    <name type="scientific">Streptomyces tropicalis</name>
    <dbReference type="NCBI Taxonomy" id="3034234"/>
    <lineage>
        <taxon>Bacteria</taxon>
        <taxon>Bacillati</taxon>
        <taxon>Actinomycetota</taxon>
        <taxon>Actinomycetes</taxon>
        <taxon>Kitasatosporales</taxon>
        <taxon>Streptomycetaceae</taxon>
        <taxon>Streptomyces</taxon>
    </lineage>
</organism>
<protein>
    <submittedName>
        <fullName evidence="1">Uncharacterized protein</fullName>
    </submittedName>
</protein>
<comment type="caution">
    <text evidence="1">The sequence shown here is derived from an EMBL/GenBank/DDBJ whole genome shotgun (WGS) entry which is preliminary data.</text>
</comment>
<reference evidence="1 2" key="1">
    <citation type="submission" date="2023-03" db="EMBL/GenBank/DDBJ databases">
        <title>Draft genome sequence of Streptomyces sp. K1PA1 isolated from peat swamp forest in Thailand.</title>
        <authorList>
            <person name="Klaysubun C."/>
            <person name="Duangmal K."/>
        </authorList>
    </citation>
    <scope>NUCLEOTIDE SEQUENCE [LARGE SCALE GENOMIC DNA]</scope>
    <source>
        <strain evidence="1 2">K1PA1</strain>
    </source>
</reference>
<sequence length="57" mass="6387">MMQTPTTTRRLEDLGASYLPDVAAEDLCLREVELVRSSVYRVVLNSSQDIESCLLKA</sequence>
<proteinExistence type="predicted"/>
<accession>A0ABT6A7T9</accession>
<gene>
    <name evidence="1" type="ORF">P3H78_19225</name>
</gene>
<keyword evidence="2" id="KW-1185">Reference proteome</keyword>
<dbReference type="EMBL" id="JARJBB010000009">
    <property type="protein sequence ID" value="MDF3300718.1"/>
    <property type="molecule type" value="Genomic_DNA"/>
</dbReference>
<evidence type="ECO:0000313" key="1">
    <source>
        <dbReference type="EMBL" id="MDF3300718.1"/>
    </source>
</evidence>
<dbReference type="Proteomes" id="UP001221150">
    <property type="component" value="Unassembled WGS sequence"/>
</dbReference>